<dbReference type="EMBL" id="QXFZ01000221">
    <property type="protein sequence ID" value="KAE9126154.1"/>
    <property type="molecule type" value="Genomic_DNA"/>
</dbReference>
<protein>
    <submittedName>
        <fullName evidence="6">Uncharacterized protein</fullName>
    </submittedName>
</protein>
<dbReference type="EMBL" id="QXFY01000101">
    <property type="protein sequence ID" value="KAE9357061.1"/>
    <property type="molecule type" value="Genomic_DNA"/>
</dbReference>
<dbReference type="Proteomes" id="UP000441208">
    <property type="component" value="Unassembled WGS sequence"/>
</dbReference>
<dbReference type="Proteomes" id="UP000433483">
    <property type="component" value="Unassembled WGS sequence"/>
</dbReference>
<dbReference type="Proteomes" id="UP000429523">
    <property type="component" value="Unassembled WGS sequence"/>
</dbReference>
<dbReference type="Proteomes" id="UP000440367">
    <property type="component" value="Unassembled WGS sequence"/>
</dbReference>
<organism evidence="6 12">
    <name type="scientific">Phytophthora fragariae</name>
    <dbReference type="NCBI Taxonomy" id="53985"/>
    <lineage>
        <taxon>Eukaryota</taxon>
        <taxon>Sar</taxon>
        <taxon>Stramenopiles</taxon>
        <taxon>Oomycota</taxon>
        <taxon>Peronosporomycetes</taxon>
        <taxon>Peronosporales</taxon>
        <taxon>Peronosporaceae</taxon>
        <taxon>Phytophthora</taxon>
    </lineage>
</organism>
<evidence type="ECO:0000313" key="6">
    <source>
        <dbReference type="EMBL" id="KAE9224412.1"/>
    </source>
</evidence>
<dbReference type="Proteomes" id="UP000488956">
    <property type="component" value="Unassembled WGS sequence"/>
</dbReference>
<dbReference type="EMBL" id="QXGC01000182">
    <property type="protein sequence ID" value="KAE9245898.1"/>
    <property type="molecule type" value="Genomic_DNA"/>
</dbReference>
<dbReference type="EMBL" id="QXGE01000191">
    <property type="protein sequence ID" value="KAE9320788.1"/>
    <property type="molecule type" value="Genomic_DNA"/>
</dbReference>
<evidence type="ECO:0000313" key="1">
    <source>
        <dbReference type="EMBL" id="KAE8943707.1"/>
    </source>
</evidence>
<evidence type="ECO:0000313" key="18">
    <source>
        <dbReference type="Proteomes" id="UP000476176"/>
    </source>
</evidence>
<dbReference type="EMBL" id="QXGD01000243">
    <property type="protein sequence ID" value="KAE9246272.1"/>
    <property type="molecule type" value="Genomic_DNA"/>
</dbReference>
<dbReference type="EMBL" id="QXGF01000238">
    <property type="protein sequence ID" value="KAE8943707.1"/>
    <property type="molecule type" value="Genomic_DNA"/>
</dbReference>
<evidence type="ECO:0000313" key="11">
    <source>
        <dbReference type="Proteomes" id="UP000429523"/>
    </source>
</evidence>
<evidence type="ECO:0000313" key="15">
    <source>
        <dbReference type="Proteomes" id="UP000440732"/>
    </source>
</evidence>
<evidence type="ECO:0000313" key="10">
    <source>
        <dbReference type="EMBL" id="KAE9357061.1"/>
    </source>
</evidence>
<evidence type="ECO:0000313" key="3">
    <source>
        <dbReference type="EMBL" id="KAE9126154.1"/>
    </source>
</evidence>
<evidence type="ECO:0000313" key="14">
    <source>
        <dbReference type="Proteomes" id="UP000440367"/>
    </source>
</evidence>
<evidence type="ECO:0000313" key="2">
    <source>
        <dbReference type="EMBL" id="KAE9021233.1"/>
    </source>
</evidence>
<dbReference type="EMBL" id="QXFW01000191">
    <property type="protein sequence ID" value="KAE9021233.1"/>
    <property type="molecule type" value="Genomic_DNA"/>
</dbReference>
<accession>A0A6A3YU51</accession>
<gene>
    <name evidence="9" type="ORF">PF001_g5238</name>
    <name evidence="8" type="ORF">PF002_g6827</name>
    <name evidence="7" type="ORF">PF004_g5052</name>
    <name evidence="6" type="ORF">PF005_g5925</name>
    <name evidence="5" type="ORF">PF006_g5181</name>
    <name evidence="3" type="ORF">PF007_g6088</name>
    <name evidence="10" type="ORF">PF008_g3335</name>
    <name evidence="1" type="ORF">PF009_g6584</name>
    <name evidence="4" type="ORF">PF010_g5282</name>
    <name evidence="2" type="ORF">PF011_g5042</name>
</gene>
<dbReference type="Proteomes" id="UP000440732">
    <property type="component" value="Unassembled WGS sequence"/>
</dbReference>
<evidence type="ECO:0000313" key="16">
    <source>
        <dbReference type="Proteomes" id="UP000441208"/>
    </source>
</evidence>
<evidence type="ECO:0000313" key="17">
    <source>
        <dbReference type="Proteomes" id="UP000460718"/>
    </source>
</evidence>
<dbReference type="EMBL" id="QXGA01000189">
    <property type="protein sequence ID" value="KAE9150447.1"/>
    <property type="molecule type" value="Genomic_DNA"/>
</dbReference>
<proteinExistence type="predicted"/>
<dbReference type="Proteomes" id="UP000460718">
    <property type="component" value="Unassembled WGS sequence"/>
</dbReference>
<dbReference type="Proteomes" id="UP000476176">
    <property type="component" value="Unassembled WGS sequence"/>
</dbReference>
<name>A0A6A3YU51_9STRA</name>
<evidence type="ECO:0000313" key="20">
    <source>
        <dbReference type="Proteomes" id="UP000488956"/>
    </source>
</evidence>
<comment type="caution">
    <text evidence="6">The sequence shown here is derived from an EMBL/GenBank/DDBJ whole genome shotgun (WGS) entry which is preliminary data.</text>
</comment>
<evidence type="ECO:0000313" key="4">
    <source>
        <dbReference type="EMBL" id="KAE9126401.1"/>
    </source>
</evidence>
<evidence type="ECO:0000313" key="12">
    <source>
        <dbReference type="Proteomes" id="UP000433483"/>
    </source>
</evidence>
<dbReference type="AlphaFoldDB" id="A0A6A3YU51"/>
<evidence type="ECO:0000313" key="13">
    <source>
        <dbReference type="Proteomes" id="UP000437068"/>
    </source>
</evidence>
<sequence>MLLNSRGSGRQGMRGWRRWGSGFFVVSPISFRQAVSARSAAWRPRNCSVGV</sequence>
<evidence type="ECO:0000313" key="7">
    <source>
        <dbReference type="EMBL" id="KAE9245898.1"/>
    </source>
</evidence>
<evidence type="ECO:0000313" key="8">
    <source>
        <dbReference type="EMBL" id="KAE9246272.1"/>
    </source>
</evidence>
<dbReference type="Proteomes" id="UP000437068">
    <property type="component" value="Unassembled WGS sequence"/>
</dbReference>
<evidence type="ECO:0000313" key="5">
    <source>
        <dbReference type="EMBL" id="KAE9150447.1"/>
    </source>
</evidence>
<evidence type="ECO:0000313" key="9">
    <source>
        <dbReference type="EMBL" id="KAE9320788.1"/>
    </source>
</evidence>
<evidence type="ECO:0000313" key="19">
    <source>
        <dbReference type="Proteomes" id="UP000486351"/>
    </source>
</evidence>
<reference evidence="11 12" key="1">
    <citation type="submission" date="2018-08" db="EMBL/GenBank/DDBJ databases">
        <title>Genomic investigation of the strawberry pathogen Phytophthora fragariae indicates pathogenicity is determined by transcriptional variation in three key races.</title>
        <authorList>
            <person name="Adams T.M."/>
            <person name="Armitage A.D."/>
            <person name="Sobczyk M.K."/>
            <person name="Bates H.J."/>
            <person name="Dunwell J.M."/>
            <person name="Nellist C.F."/>
            <person name="Harrison R.J."/>
        </authorList>
    </citation>
    <scope>NUCLEOTIDE SEQUENCE [LARGE SCALE GENOMIC DNA]</scope>
    <source>
        <strain evidence="9 13">A4</strain>
        <strain evidence="8 14">BC-1</strain>
        <strain evidence="7 18">BC-23</strain>
        <strain evidence="6 12">NOV-27</strain>
        <strain evidence="5 15">NOV-5</strain>
        <strain evidence="3 16">NOV-71</strain>
        <strain evidence="10 19">NOV-77</strain>
        <strain evidence="1 11">NOV-9</strain>
        <strain evidence="4 20">ONT-3</strain>
        <strain evidence="2 17">SCRP245</strain>
    </source>
</reference>
<dbReference type="Proteomes" id="UP000486351">
    <property type="component" value="Unassembled WGS sequence"/>
</dbReference>
<dbReference type="EMBL" id="QXFX01000193">
    <property type="protein sequence ID" value="KAE9126401.1"/>
    <property type="molecule type" value="Genomic_DNA"/>
</dbReference>
<dbReference type="EMBL" id="QXGB01000212">
    <property type="protein sequence ID" value="KAE9224412.1"/>
    <property type="molecule type" value="Genomic_DNA"/>
</dbReference>
<keyword evidence="12" id="KW-1185">Reference proteome</keyword>